<evidence type="ECO:0000313" key="7">
    <source>
        <dbReference type="Proteomes" id="UP001642260"/>
    </source>
</evidence>
<accession>A0ABC8LLU6</accession>
<dbReference type="PANTHER" id="PTHR32295:SF190">
    <property type="entry name" value="DUF4005 DOMAIN-CONTAINING PROTEIN"/>
    <property type="match status" value="1"/>
</dbReference>
<gene>
    <name evidence="6" type="ORF">ERUC_LOCUS36886</name>
</gene>
<dbReference type="InterPro" id="IPR025064">
    <property type="entry name" value="DUF4005"/>
</dbReference>
<evidence type="ECO:0000256" key="3">
    <source>
        <dbReference type="ARBA" id="ARBA00024378"/>
    </source>
</evidence>
<feature type="compositionally biased region" description="Basic and acidic residues" evidence="4">
    <location>
        <begin position="254"/>
        <end position="263"/>
    </location>
</feature>
<dbReference type="PANTHER" id="PTHR32295">
    <property type="entry name" value="IQ-DOMAIN 5-RELATED"/>
    <property type="match status" value="1"/>
</dbReference>
<feature type="domain" description="DUF4005" evidence="5">
    <location>
        <begin position="193"/>
        <end position="276"/>
    </location>
</feature>
<evidence type="ECO:0000259" key="5">
    <source>
        <dbReference type="Pfam" id="PF13178"/>
    </source>
</evidence>
<name>A0ABC8LLU6_ERUVS</name>
<dbReference type="PROSITE" id="PS50096">
    <property type="entry name" value="IQ"/>
    <property type="match status" value="2"/>
</dbReference>
<evidence type="ECO:0000256" key="2">
    <source>
        <dbReference type="ARBA" id="ARBA00024341"/>
    </source>
</evidence>
<reference evidence="6 7" key="1">
    <citation type="submission" date="2022-03" db="EMBL/GenBank/DDBJ databases">
        <authorList>
            <person name="Macdonald S."/>
            <person name="Ahmed S."/>
            <person name="Newling K."/>
        </authorList>
    </citation>
    <scope>NUCLEOTIDE SEQUENCE [LARGE SCALE GENOMIC DNA]</scope>
</reference>
<evidence type="ECO:0000313" key="6">
    <source>
        <dbReference type="EMBL" id="CAH8384403.1"/>
    </source>
</evidence>
<dbReference type="InterPro" id="IPR000048">
    <property type="entry name" value="IQ_motif_EF-hand-BS"/>
</dbReference>
<keyword evidence="1" id="KW-0112">Calmodulin-binding</keyword>
<feature type="compositionally biased region" description="Polar residues" evidence="4">
    <location>
        <begin position="280"/>
        <end position="291"/>
    </location>
</feature>
<dbReference type="SMART" id="SM00015">
    <property type="entry name" value="IQ"/>
    <property type="match status" value="2"/>
</dbReference>
<dbReference type="Pfam" id="PF13178">
    <property type="entry name" value="DUF4005"/>
    <property type="match status" value="1"/>
</dbReference>
<feature type="region of interest" description="Disordered" evidence="4">
    <location>
        <begin position="247"/>
        <end position="291"/>
    </location>
</feature>
<evidence type="ECO:0000256" key="4">
    <source>
        <dbReference type="SAM" id="MobiDB-lite"/>
    </source>
</evidence>
<dbReference type="GO" id="GO:0005516">
    <property type="term" value="F:calmodulin binding"/>
    <property type="evidence" value="ECO:0007669"/>
    <property type="project" value="UniProtKB-KW"/>
</dbReference>
<dbReference type="AlphaFoldDB" id="A0ABC8LLU6"/>
<dbReference type="Proteomes" id="UP001642260">
    <property type="component" value="Unassembled WGS sequence"/>
</dbReference>
<organism evidence="6 7">
    <name type="scientific">Eruca vesicaria subsp. sativa</name>
    <name type="common">Garden rocket</name>
    <name type="synonym">Eruca sativa</name>
    <dbReference type="NCBI Taxonomy" id="29727"/>
    <lineage>
        <taxon>Eukaryota</taxon>
        <taxon>Viridiplantae</taxon>
        <taxon>Streptophyta</taxon>
        <taxon>Embryophyta</taxon>
        <taxon>Tracheophyta</taxon>
        <taxon>Spermatophyta</taxon>
        <taxon>Magnoliopsida</taxon>
        <taxon>eudicotyledons</taxon>
        <taxon>Gunneridae</taxon>
        <taxon>Pentapetalae</taxon>
        <taxon>rosids</taxon>
        <taxon>malvids</taxon>
        <taxon>Brassicales</taxon>
        <taxon>Brassicaceae</taxon>
        <taxon>Brassiceae</taxon>
        <taxon>Eruca</taxon>
    </lineage>
</organism>
<dbReference type="Pfam" id="PF00612">
    <property type="entry name" value="IQ"/>
    <property type="match status" value="2"/>
</dbReference>
<comment type="subunit">
    <text evidence="3">Binds to multiple calmodulin (CaM) in the presence of Ca(2+) and CaM-like proteins.</text>
</comment>
<proteinExistence type="inferred from homology"/>
<comment type="similarity">
    <text evidence="2">Belongs to the IQD family.</text>
</comment>
<dbReference type="EMBL" id="CAKOAT010619598">
    <property type="protein sequence ID" value="CAH8384403.1"/>
    <property type="molecule type" value="Genomic_DNA"/>
</dbReference>
<dbReference type="Gene3D" id="1.20.5.190">
    <property type="match status" value="1"/>
</dbReference>
<evidence type="ECO:0000256" key="1">
    <source>
        <dbReference type="ARBA" id="ARBA00022860"/>
    </source>
</evidence>
<keyword evidence="7" id="KW-1185">Reference proteome</keyword>
<comment type="caution">
    <text evidence="6">The sequence shown here is derived from an EMBL/GenBank/DDBJ whole genome shotgun (WGS) entry which is preliminary data.</text>
</comment>
<protein>
    <recommendedName>
        <fullName evidence="5">DUF4005 domain-containing protein</fullName>
    </recommendedName>
</protein>
<sequence>MGRATRWFKRFFGTKKSPVSDSEKEQNKQAIAFATTTAEVAVSAAKAAESVVTGDIITRDERWAVVKIQKVFRGSLARKALRALKGIVKLQALVRGNLVRKRAAVMLRNMQTLIRVQTVMRSKRSRRLNKEYSNMFHPPHSLAEVAHDDAFKRRSKSSQKHNVDSMSEYEDGFVYQRNDLELNLPKEKWKFARTPRLSSSLHSHSANNRYYVMQSPGKSVCGNALCEYGMSTPGYMEKTQSFKAKVRSHSAPHQRSERMRLSLDEVIASRSRSSVSGESLLQQEQPRYSCS</sequence>
<feature type="compositionally biased region" description="Low complexity" evidence="4">
    <location>
        <begin position="269"/>
        <end position="279"/>
    </location>
</feature>